<name>A0A4Y2G0K2_ARAVE</name>
<evidence type="ECO:0000313" key="2">
    <source>
        <dbReference type="Proteomes" id="UP000499080"/>
    </source>
</evidence>
<accession>A0A4Y2G0K2</accession>
<dbReference type="Proteomes" id="UP000499080">
    <property type="component" value="Unassembled WGS sequence"/>
</dbReference>
<keyword evidence="2" id="KW-1185">Reference proteome</keyword>
<dbReference type="EMBL" id="BGPR01001168">
    <property type="protein sequence ID" value="GBM47153.1"/>
    <property type="molecule type" value="Genomic_DNA"/>
</dbReference>
<dbReference type="GO" id="GO:0003676">
    <property type="term" value="F:nucleic acid binding"/>
    <property type="evidence" value="ECO:0007669"/>
    <property type="project" value="InterPro"/>
</dbReference>
<dbReference type="OrthoDB" id="4843387at2759"/>
<evidence type="ECO:0008006" key="3">
    <source>
        <dbReference type="Google" id="ProtNLM"/>
    </source>
</evidence>
<dbReference type="InterPro" id="IPR036397">
    <property type="entry name" value="RNaseH_sf"/>
</dbReference>
<proteinExistence type="predicted"/>
<dbReference type="AlphaFoldDB" id="A0A4Y2G0K2"/>
<reference evidence="1 2" key="1">
    <citation type="journal article" date="2019" name="Sci. Rep.">
        <title>Orb-weaving spider Araneus ventricosus genome elucidates the spidroin gene catalogue.</title>
        <authorList>
            <person name="Kono N."/>
            <person name="Nakamura H."/>
            <person name="Ohtoshi R."/>
            <person name="Moran D.A.P."/>
            <person name="Shinohara A."/>
            <person name="Yoshida Y."/>
            <person name="Fujiwara M."/>
            <person name="Mori M."/>
            <person name="Tomita M."/>
            <person name="Arakawa K."/>
        </authorList>
    </citation>
    <scope>NUCLEOTIDE SEQUENCE [LARGE SCALE GENOMIC DNA]</scope>
</reference>
<dbReference type="Gene3D" id="3.30.420.10">
    <property type="entry name" value="Ribonuclease H-like superfamily/Ribonuclease H"/>
    <property type="match status" value="1"/>
</dbReference>
<gene>
    <name evidence="1" type="ORF">AVEN_139231_1</name>
</gene>
<evidence type="ECO:0000313" key="1">
    <source>
        <dbReference type="EMBL" id="GBM47153.1"/>
    </source>
</evidence>
<comment type="caution">
    <text evidence="1">The sequence shown here is derived from an EMBL/GenBank/DDBJ whole genome shotgun (WGS) entry which is preliminary data.</text>
</comment>
<sequence>MMGSIVNKRGRDIEPKASIREDSTIVRLAQKKNDISSREIMKDLEVNVSDPTVHLSIKNSRLISCIQTKDRASQNKTCLAFAKEHLLKDSRTVFYSQTKANISFLDKKNHKRVWQRSGERLKQMHTLKTVKHGGRNVMVWGCFSSKGVGEIVMIDSKITVSMSISCPKTHVKDWSVLNQKLPFEERKNKNKLFSDNQR</sequence>
<protein>
    <recommendedName>
        <fullName evidence="3">Transposase Tc1-like domain-containing protein</fullName>
    </recommendedName>
</protein>
<organism evidence="1 2">
    <name type="scientific">Araneus ventricosus</name>
    <name type="common">Orbweaver spider</name>
    <name type="synonym">Epeira ventricosa</name>
    <dbReference type="NCBI Taxonomy" id="182803"/>
    <lineage>
        <taxon>Eukaryota</taxon>
        <taxon>Metazoa</taxon>
        <taxon>Ecdysozoa</taxon>
        <taxon>Arthropoda</taxon>
        <taxon>Chelicerata</taxon>
        <taxon>Arachnida</taxon>
        <taxon>Araneae</taxon>
        <taxon>Araneomorphae</taxon>
        <taxon>Entelegynae</taxon>
        <taxon>Araneoidea</taxon>
        <taxon>Araneidae</taxon>
        <taxon>Araneus</taxon>
    </lineage>
</organism>